<reference evidence="1 2" key="1">
    <citation type="submission" date="2022-06" db="EMBL/GenBank/DDBJ databases">
        <title>Haloarcula sp. a new haloarchaeum isolate from saline soil.</title>
        <authorList>
            <person name="Strakova D."/>
            <person name="Galisteo C."/>
            <person name="Sanchez-Porro C."/>
            <person name="Ventosa A."/>
        </authorList>
    </citation>
    <scope>NUCLEOTIDE SEQUENCE [LARGE SCALE GENOMIC DNA]</scope>
    <source>
        <strain evidence="1 2">S1CR25-12</strain>
    </source>
</reference>
<dbReference type="Proteomes" id="UP001259659">
    <property type="component" value="Unassembled WGS sequence"/>
</dbReference>
<accession>A0ABU2FGW8</accession>
<evidence type="ECO:0000313" key="1">
    <source>
        <dbReference type="EMBL" id="MDS0261168.1"/>
    </source>
</evidence>
<comment type="caution">
    <text evidence="1">The sequence shown here is derived from an EMBL/GenBank/DDBJ whole genome shotgun (WGS) entry which is preliminary data.</text>
</comment>
<name>A0ABU2FGW8_9EURY</name>
<protein>
    <submittedName>
        <fullName evidence="1">Uncharacterized protein</fullName>
    </submittedName>
</protein>
<organism evidence="1 2">
    <name type="scientific">Haloarcula saliterrae</name>
    <dbReference type="NCBI Taxonomy" id="2950534"/>
    <lineage>
        <taxon>Archaea</taxon>
        <taxon>Methanobacteriati</taxon>
        <taxon>Methanobacteriota</taxon>
        <taxon>Stenosarchaea group</taxon>
        <taxon>Halobacteria</taxon>
        <taxon>Halobacteriales</taxon>
        <taxon>Haloarculaceae</taxon>
        <taxon>Haloarcula</taxon>
    </lineage>
</organism>
<evidence type="ECO:0000313" key="2">
    <source>
        <dbReference type="Proteomes" id="UP001259659"/>
    </source>
</evidence>
<gene>
    <name evidence="1" type="ORF">NDI56_17345</name>
</gene>
<keyword evidence="2" id="KW-1185">Reference proteome</keyword>
<sequence length="140" mass="16063">MTGRLRRLLTKLKWVGEKVMGPLRRSDGPNKFRLSSMDTATTTYEGDCGWAKRPPATVSCVRCGAEIFQHSAMDDIDCPRCVAEYDPDEFGTLALVQMTCPVCRSRMLHGKRHPEQFDVPEWATCTQCRYHWEFQHSYGD</sequence>
<dbReference type="RefSeq" id="WP_310920975.1">
    <property type="nucleotide sequence ID" value="NZ_JAMQON010000005.1"/>
</dbReference>
<proteinExistence type="predicted"/>
<dbReference type="EMBL" id="JAMQON010000005">
    <property type="protein sequence ID" value="MDS0261168.1"/>
    <property type="molecule type" value="Genomic_DNA"/>
</dbReference>